<feature type="compositionally biased region" description="Basic and acidic residues" evidence="1">
    <location>
        <begin position="1"/>
        <end position="24"/>
    </location>
</feature>
<organism evidence="2 3">
    <name type="scientific">Fusarium vanettenii (strain ATCC MYA-4622 / CBS 123669 / FGSC 9596 / NRRL 45880 / 77-13-4)</name>
    <name type="common">Fusarium solani subsp. pisi</name>
    <dbReference type="NCBI Taxonomy" id="660122"/>
    <lineage>
        <taxon>Eukaryota</taxon>
        <taxon>Fungi</taxon>
        <taxon>Dikarya</taxon>
        <taxon>Ascomycota</taxon>
        <taxon>Pezizomycotina</taxon>
        <taxon>Sordariomycetes</taxon>
        <taxon>Hypocreomycetidae</taxon>
        <taxon>Hypocreales</taxon>
        <taxon>Nectriaceae</taxon>
        <taxon>Fusarium</taxon>
        <taxon>Fusarium solani species complex</taxon>
        <taxon>Fusarium vanettenii</taxon>
    </lineage>
</organism>
<feature type="compositionally biased region" description="Low complexity" evidence="1">
    <location>
        <begin position="41"/>
        <end position="70"/>
    </location>
</feature>
<keyword evidence="3" id="KW-1185">Reference proteome</keyword>
<feature type="compositionally biased region" description="Polar residues" evidence="1">
    <location>
        <begin position="31"/>
        <end position="40"/>
    </location>
</feature>
<name>C7Z4V8_FUSV7</name>
<dbReference type="GeneID" id="9678508"/>
<feature type="compositionally biased region" description="Basic and acidic residues" evidence="1">
    <location>
        <begin position="126"/>
        <end position="142"/>
    </location>
</feature>
<proteinExistence type="predicted"/>
<evidence type="ECO:0000313" key="2">
    <source>
        <dbReference type="EMBL" id="EEU40990.1"/>
    </source>
</evidence>
<gene>
    <name evidence="2" type="ORF">NECHADRAFT_99310</name>
</gene>
<dbReference type="Proteomes" id="UP000005206">
    <property type="component" value="Chromosome 2"/>
</dbReference>
<dbReference type="EMBL" id="GG698910">
    <property type="protein sequence ID" value="EEU40990.1"/>
    <property type="molecule type" value="Genomic_DNA"/>
</dbReference>
<protein>
    <submittedName>
        <fullName evidence="2">Expressed protein</fullName>
    </submittedName>
</protein>
<feature type="compositionally biased region" description="Polar residues" evidence="1">
    <location>
        <begin position="185"/>
        <end position="196"/>
    </location>
</feature>
<dbReference type="InParanoid" id="C7Z4V8"/>
<accession>C7Z4V8</accession>
<feature type="compositionally biased region" description="Basic residues" evidence="1">
    <location>
        <begin position="150"/>
        <end position="162"/>
    </location>
</feature>
<dbReference type="HOGENOM" id="CLU_1267196_0_0_1"/>
<sequence>MSHRSDTHREASRRERSSRGREQAPQHQGHRQPSVSQVLHQQMQQQQQQQYTPSYASSSGYAATGAYASYDTSQGQSGTPDYVTQGYPQAPSTPRAHQGSVPDSQYSPGRADTRVRIGGYQDDPEDSARRTESFVRDGDENRVAASRSSQSRRAHKKKRKDKARSAIDEFDAAYPNAAYDAANPHTNQYTNASGQYNEDPDLDCGNGPNQGGSSYEGY</sequence>
<dbReference type="VEuPathDB" id="FungiDB:NECHADRAFT_99310"/>
<feature type="region of interest" description="Disordered" evidence="1">
    <location>
        <begin position="1"/>
        <end position="218"/>
    </location>
</feature>
<dbReference type="AlphaFoldDB" id="C7Z4V8"/>
<evidence type="ECO:0000313" key="3">
    <source>
        <dbReference type="Proteomes" id="UP000005206"/>
    </source>
</evidence>
<dbReference type="OrthoDB" id="5101600at2759"/>
<evidence type="ECO:0000256" key="1">
    <source>
        <dbReference type="SAM" id="MobiDB-lite"/>
    </source>
</evidence>
<dbReference type="KEGG" id="nhe:NECHADRAFT_99310"/>
<feature type="compositionally biased region" description="Low complexity" evidence="1">
    <location>
        <begin position="172"/>
        <end position="184"/>
    </location>
</feature>
<dbReference type="RefSeq" id="XP_003046703.1">
    <property type="nucleotide sequence ID" value="XM_003046657.1"/>
</dbReference>
<reference evidence="2 3" key="1">
    <citation type="journal article" date="2009" name="PLoS Genet.">
        <title>The genome of Nectria haematococca: contribution of supernumerary chromosomes to gene expansion.</title>
        <authorList>
            <person name="Coleman J.J."/>
            <person name="Rounsley S.D."/>
            <person name="Rodriguez-Carres M."/>
            <person name="Kuo A."/>
            <person name="Wasmann C.C."/>
            <person name="Grimwood J."/>
            <person name="Schmutz J."/>
            <person name="Taga M."/>
            <person name="White G.J."/>
            <person name="Zhou S."/>
            <person name="Schwartz D.C."/>
            <person name="Freitag M."/>
            <person name="Ma L.J."/>
            <person name="Danchin E.G."/>
            <person name="Henrissat B."/>
            <person name="Coutinho P.M."/>
            <person name="Nelson D.R."/>
            <person name="Straney D."/>
            <person name="Napoli C.A."/>
            <person name="Barker B.M."/>
            <person name="Gribskov M."/>
            <person name="Rep M."/>
            <person name="Kroken S."/>
            <person name="Molnar I."/>
            <person name="Rensing C."/>
            <person name="Kennell J.C."/>
            <person name="Zamora J."/>
            <person name="Farman M.L."/>
            <person name="Selker E.U."/>
            <person name="Salamov A."/>
            <person name="Shapiro H."/>
            <person name="Pangilinan J."/>
            <person name="Lindquist E."/>
            <person name="Lamers C."/>
            <person name="Grigoriev I.V."/>
            <person name="Geiser D.M."/>
            <person name="Covert S.F."/>
            <person name="Temporini E."/>
            <person name="Vanetten H.D."/>
        </authorList>
    </citation>
    <scope>NUCLEOTIDE SEQUENCE [LARGE SCALE GENOMIC DNA]</scope>
    <source>
        <strain evidence="3">ATCC MYA-4622 / CBS 123669 / FGSC 9596 / NRRL 45880 / 77-13-4</strain>
    </source>
</reference>